<dbReference type="Proteomes" id="UP000001261">
    <property type="component" value="Unassembled WGS sequence"/>
</dbReference>
<sequence>MSRPQNGTEFSTPSTPAISYQSNEFKSETLPSKYKDNNNLRKLDLERYLTVWLVQNTEECNFRALKILSTECYRKLKNIYKYEILEHLQDADPSHPGYTYISTLVNLFEHQEPNGCHVYLVF</sequence>
<evidence type="ECO:0000256" key="1">
    <source>
        <dbReference type="SAM" id="MobiDB-lite"/>
    </source>
</evidence>
<protein>
    <submittedName>
        <fullName evidence="2">Uncharacterized protein</fullName>
    </submittedName>
</protein>
<accession>J3KKE6</accession>
<dbReference type="Gene3D" id="3.30.200.20">
    <property type="entry name" value="Phosphorylase Kinase, domain 1"/>
    <property type="match status" value="1"/>
</dbReference>
<dbReference type="GeneID" id="4566963"/>
<name>J3KKE6_COCIM</name>
<dbReference type="Gene3D" id="1.10.510.10">
    <property type="entry name" value="Transferase(Phosphotransferase) domain 1"/>
    <property type="match status" value="1"/>
</dbReference>
<keyword evidence="3" id="KW-1185">Reference proteome</keyword>
<dbReference type="AlphaFoldDB" id="J3KKE6"/>
<feature type="region of interest" description="Disordered" evidence="1">
    <location>
        <begin position="1"/>
        <end position="24"/>
    </location>
</feature>
<proteinExistence type="predicted"/>
<dbReference type="OrthoDB" id="5979581at2759"/>
<dbReference type="EMBL" id="GG704911">
    <property type="protein sequence ID" value="EAS36641.3"/>
    <property type="molecule type" value="Genomic_DNA"/>
</dbReference>
<dbReference type="InParanoid" id="J3KKE6"/>
<gene>
    <name evidence="2" type="ORF">CIMG_01995</name>
</gene>
<reference evidence="3" key="2">
    <citation type="journal article" date="2010" name="Genome Res.">
        <title>Population genomic sequencing of Coccidioides fungi reveals recent hybridization and transposon control.</title>
        <authorList>
            <person name="Neafsey D.E."/>
            <person name="Barker B.M."/>
            <person name="Sharpton T.J."/>
            <person name="Stajich J.E."/>
            <person name="Park D.J."/>
            <person name="Whiston E."/>
            <person name="Hung C.-Y."/>
            <person name="McMahan C."/>
            <person name="White J."/>
            <person name="Sykes S."/>
            <person name="Heiman D."/>
            <person name="Young S."/>
            <person name="Zeng Q."/>
            <person name="Abouelleil A."/>
            <person name="Aftuck L."/>
            <person name="Bessette D."/>
            <person name="Brown A."/>
            <person name="FitzGerald M."/>
            <person name="Lui A."/>
            <person name="Macdonald J.P."/>
            <person name="Priest M."/>
            <person name="Orbach M.J."/>
            <person name="Galgiani J.N."/>
            <person name="Kirkland T.N."/>
            <person name="Cole G.T."/>
            <person name="Birren B.W."/>
            <person name="Henn M.R."/>
            <person name="Taylor J.W."/>
            <person name="Rounsley S.D."/>
        </authorList>
    </citation>
    <scope>GENOME REANNOTATION</scope>
    <source>
        <strain evidence="3">RS</strain>
    </source>
</reference>
<organism evidence="2 3">
    <name type="scientific">Coccidioides immitis (strain RS)</name>
    <name type="common">Valley fever fungus</name>
    <dbReference type="NCBI Taxonomy" id="246410"/>
    <lineage>
        <taxon>Eukaryota</taxon>
        <taxon>Fungi</taxon>
        <taxon>Dikarya</taxon>
        <taxon>Ascomycota</taxon>
        <taxon>Pezizomycotina</taxon>
        <taxon>Eurotiomycetes</taxon>
        <taxon>Eurotiomycetidae</taxon>
        <taxon>Onygenales</taxon>
        <taxon>Onygenaceae</taxon>
        <taxon>Coccidioides</taxon>
    </lineage>
</organism>
<dbReference type="KEGG" id="cim:CIMG_01995"/>
<reference evidence="3" key="1">
    <citation type="journal article" date="2009" name="Genome Res.">
        <title>Comparative genomic analyses of the human fungal pathogens Coccidioides and their relatives.</title>
        <authorList>
            <person name="Sharpton T.J."/>
            <person name="Stajich J.E."/>
            <person name="Rounsley S.D."/>
            <person name="Gardner M.J."/>
            <person name="Wortman J.R."/>
            <person name="Jordar V.S."/>
            <person name="Maiti R."/>
            <person name="Kodira C.D."/>
            <person name="Neafsey D.E."/>
            <person name="Zeng Q."/>
            <person name="Hung C.-Y."/>
            <person name="McMahan C."/>
            <person name="Muszewska A."/>
            <person name="Grynberg M."/>
            <person name="Mandel M.A."/>
            <person name="Kellner E.M."/>
            <person name="Barker B.M."/>
            <person name="Galgiani J.N."/>
            <person name="Orbach M.J."/>
            <person name="Kirkland T.N."/>
            <person name="Cole G.T."/>
            <person name="Henn M.R."/>
            <person name="Birren B.W."/>
            <person name="Taylor J.W."/>
        </authorList>
    </citation>
    <scope>NUCLEOTIDE SEQUENCE [LARGE SCALE GENOMIC DNA]</scope>
    <source>
        <strain evidence="3">RS</strain>
    </source>
</reference>
<dbReference type="RefSeq" id="XP_001248224.2">
    <property type="nucleotide sequence ID" value="XM_001248223.2"/>
</dbReference>
<evidence type="ECO:0000313" key="3">
    <source>
        <dbReference type="Proteomes" id="UP000001261"/>
    </source>
</evidence>
<dbReference type="STRING" id="246410.J3KKE6"/>
<dbReference type="VEuPathDB" id="FungiDB:CIMG_01995"/>
<evidence type="ECO:0000313" key="2">
    <source>
        <dbReference type="EMBL" id="EAS36641.3"/>
    </source>
</evidence>